<comment type="similarity">
    <text evidence="1">Belongs to the bacterial sugar transferase family.</text>
</comment>
<dbReference type="PANTHER" id="PTHR30576:SF8">
    <property type="entry name" value="UNDECAPRENYL-PHOSPHATE GALACTOSE PHOSPHOTRANSFERASE"/>
    <property type="match status" value="1"/>
</dbReference>
<accession>A0ABT9NNG6</accession>
<keyword evidence="4" id="KW-1185">Reference proteome</keyword>
<dbReference type="EMBL" id="JAUSQM010000001">
    <property type="protein sequence ID" value="MDP9821792.1"/>
    <property type="molecule type" value="Genomic_DNA"/>
</dbReference>
<evidence type="ECO:0000256" key="1">
    <source>
        <dbReference type="ARBA" id="ARBA00006464"/>
    </source>
</evidence>
<evidence type="ECO:0000313" key="3">
    <source>
        <dbReference type="EMBL" id="MDP9821792.1"/>
    </source>
</evidence>
<protein>
    <submittedName>
        <fullName evidence="3">Lipopolysaccharide/colanic/teichoic acid biosynthesis glycosyltransferase</fullName>
    </submittedName>
</protein>
<reference evidence="3 4" key="1">
    <citation type="submission" date="2023-07" db="EMBL/GenBank/DDBJ databases">
        <title>Sequencing the genomes of 1000 actinobacteria strains.</title>
        <authorList>
            <person name="Klenk H.-P."/>
        </authorList>
    </citation>
    <scope>NUCLEOTIDE SEQUENCE [LARGE SCALE GENOMIC DNA]</scope>
    <source>
        <strain evidence="3 4">GD13</strain>
    </source>
</reference>
<dbReference type="PANTHER" id="PTHR30576">
    <property type="entry name" value="COLANIC BIOSYNTHESIS UDP-GLUCOSE LIPID CARRIER TRANSFERASE"/>
    <property type="match status" value="1"/>
</dbReference>
<dbReference type="RefSeq" id="WP_068117864.1">
    <property type="nucleotide sequence ID" value="NZ_CCXJ01000108.1"/>
</dbReference>
<name>A0ABT9NNG6_9ACTN</name>
<proteinExistence type="inferred from homology"/>
<dbReference type="Proteomes" id="UP001240447">
    <property type="component" value="Unassembled WGS sequence"/>
</dbReference>
<evidence type="ECO:0000313" key="4">
    <source>
        <dbReference type="Proteomes" id="UP001240447"/>
    </source>
</evidence>
<comment type="caution">
    <text evidence="3">The sequence shown here is derived from an EMBL/GenBank/DDBJ whole genome shotgun (WGS) entry which is preliminary data.</text>
</comment>
<gene>
    <name evidence="3" type="ORF">J2S59_001601</name>
</gene>
<evidence type="ECO:0000259" key="2">
    <source>
        <dbReference type="Pfam" id="PF02397"/>
    </source>
</evidence>
<organism evidence="3 4">
    <name type="scientific">Nocardioides massiliensis</name>
    <dbReference type="NCBI Taxonomy" id="1325935"/>
    <lineage>
        <taxon>Bacteria</taxon>
        <taxon>Bacillati</taxon>
        <taxon>Actinomycetota</taxon>
        <taxon>Actinomycetes</taxon>
        <taxon>Propionibacteriales</taxon>
        <taxon>Nocardioidaceae</taxon>
        <taxon>Nocardioides</taxon>
    </lineage>
</organism>
<dbReference type="Pfam" id="PF02397">
    <property type="entry name" value="Bac_transf"/>
    <property type="match status" value="1"/>
</dbReference>
<feature type="domain" description="Bacterial sugar transferase" evidence="2">
    <location>
        <begin position="8"/>
        <end position="182"/>
    </location>
</feature>
<dbReference type="InterPro" id="IPR003362">
    <property type="entry name" value="Bact_transf"/>
</dbReference>
<sequence>MRPYDFVKRTIDATVGSLALLASLPMQAVIGLLIKRRLGSPVLFRQERPGKDGEIFELVKFRTMLDVDEEAGRVSDAQRMTPLGSLLRATSLDELPTLWNVIKGDMSLVGPRPLLVRYLDRYTPEQARRHEVRPGITGLAQVSGRNAISWDDKFAKDVEYVDDRSLLLDLRIVLMTIAKVVKRDGIAADGDVTMPEFMGNSHA</sequence>